<organism evidence="7 8">
    <name type="scientific">Albidovulum sediminis</name>
    <dbReference type="NCBI Taxonomy" id="3066345"/>
    <lineage>
        <taxon>Bacteria</taxon>
        <taxon>Pseudomonadati</taxon>
        <taxon>Pseudomonadota</taxon>
        <taxon>Alphaproteobacteria</taxon>
        <taxon>Rhodobacterales</taxon>
        <taxon>Paracoccaceae</taxon>
        <taxon>Albidovulum</taxon>
    </lineage>
</organism>
<evidence type="ECO:0000256" key="3">
    <source>
        <dbReference type="ARBA" id="ARBA00023004"/>
    </source>
</evidence>
<evidence type="ECO:0000256" key="5">
    <source>
        <dbReference type="SAM" id="SignalP"/>
    </source>
</evidence>
<dbReference type="RefSeq" id="WP_261496272.1">
    <property type="nucleotide sequence ID" value="NZ_JAOCQF010000002.1"/>
</dbReference>
<sequence>MRPTAFTLAFILAIVSTLPAAAQENVEGREIFVGACAGCHGADGHGDGPMAELLTVPVPDLTGIAEREGGSFPWLRIVHMVDGRTGLRGHGGPMPIFGAVFTGDTVAADGPDGTPVITSNRVLEVVDYLMSIQR</sequence>
<reference evidence="8" key="1">
    <citation type="submission" date="2023-07" db="EMBL/GenBank/DDBJ databases">
        <title>Defluviimonas sediminis sp. nov., isolated from mangrove sediment.</title>
        <authorList>
            <person name="Liu L."/>
            <person name="Li J."/>
            <person name="Huang Y."/>
            <person name="Pan J."/>
            <person name="Li M."/>
        </authorList>
    </citation>
    <scope>NUCLEOTIDE SEQUENCE [LARGE SCALE GENOMIC DNA]</scope>
    <source>
        <strain evidence="8">FT324</strain>
    </source>
</reference>
<keyword evidence="3 4" id="KW-0408">Iron</keyword>
<accession>A0ABT2NNW3</accession>
<keyword evidence="1 4" id="KW-0349">Heme</keyword>
<dbReference type="Pfam" id="PF00034">
    <property type="entry name" value="Cytochrom_C"/>
    <property type="match status" value="1"/>
</dbReference>
<feature type="domain" description="Cytochrome c" evidence="6">
    <location>
        <begin position="23"/>
        <end position="133"/>
    </location>
</feature>
<evidence type="ECO:0000313" key="7">
    <source>
        <dbReference type="EMBL" id="MCT8330405.1"/>
    </source>
</evidence>
<evidence type="ECO:0000256" key="1">
    <source>
        <dbReference type="ARBA" id="ARBA00022617"/>
    </source>
</evidence>
<evidence type="ECO:0000256" key="4">
    <source>
        <dbReference type="PROSITE-ProRule" id="PRU00433"/>
    </source>
</evidence>
<dbReference type="PROSITE" id="PS51007">
    <property type="entry name" value="CYTC"/>
    <property type="match status" value="1"/>
</dbReference>
<keyword evidence="2 4" id="KW-0479">Metal-binding</keyword>
<dbReference type="SUPFAM" id="SSF46626">
    <property type="entry name" value="Cytochrome c"/>
    <property type="match status" value="1"/>
</dbReference>
<evidence type="ECO:0000259" key="6">
    <source>
        <dbReference type="PROSITE" id="PS51007"/>
    </source>
</evidence>
<dbReference type="EMBL" id="JAOCQF010000002">
    <property type="protein sequence ID" value="MCT8330405.1"/>
    <property type="molecule type" value="Genomic_DNA"/>
</dbReference>
<evidence type="ECO:0000256" key="2">
    <source>
        <dbReference type="ARBA" id="ARBA00022723"/>
    </source>
</evidence>
<dbReference type="InterPro" id="IPR009056">
    <property type="entry name" value="Cyt_c-like_dom"/>
</dbReference>
<feature type="chain" id="PRO_5045287985" evidence="5">
    <location>
        <begin position="23"/>
        <end position="134"/>
    </location>
</feature>
<comment type="caution">
    <text evidence="7">The sequence shown here is derived from an EMBL/GenBank/DDBJ whole genome shotgun (WGS) entry which is preliminary data.</text>
</comment>
<protein>
    <submittedName>
        <fullName evidence="7">Cytochrome c</fullName>
    </submittedName>
</protein>
<evidence type="ECO:0000313" key="8">
    <source>
        <dbReference type="Proteomes" id="UP001205601"/>
    </source>
</evidence>
<dbReference type="Proteomes" id="UP001205601">
    <property type="component" value="Unassembled WGS sequence"/>
</dbReference>
<keyword evidence="8" id="KW-1185">Reference proteome</keyword>
<gene>
    <name evidence="7" type="ORF">N5I32_12830</name>
</gene>
<keyword evidence="5" id="KW-0732">Signal</keyword>
<proteinExistence type="predicted"/>
<dbReference type="Gene3D" id="1.10.760.10">
    <property type="entry name" value="Cytochrome c-like domain"/>
    <property type="match status" value="1"/>
</dbReference>
<feature type="signal peptide" evidence="5">
    <location>
        <begin position="1"/>
        <end position="22"/>
    </location>
</feature>
<dbReference type="InterPro" id="IPR036909">
    <property type="entry name" value="Cyt_c-like_dom_sf"/>
</dbReference>
<name>A0ABT2NNW3_9RHOB</name>